<name>A0A0F7SJF4_PHARH</name>
<dbReference type="AlphaFoldDB" id="A0A0F7SJF4"/>
<dbReference type="EMBL" id="LN483176">
    <property type="protein sequence ID" value="CDZ97464.1"/>
    <property type="molecule type" value="Genomic_DNA"/>
</dbReference>
<reference evidence="1" key="1">
    <citation type="submission" date="2014-08" db="EMBL/GenBank/DDBJ databases">
        <authorList>
            <person name="Sharma Rahul"/>
            <person name="Thines Marco"/>
        </authorList>
    </citation>
    <scope>NUCLEOTIDE SEQUENCE</scope>
</reference>
<sequence>MLTAKLGLVYGSIVAEAFLRHQYPNGQSLIQRSQECSKKYRALLAPKVLCEGERSTSHVLSDALTSTIPQ</sequence>
<evidence type="ECO:0000313" key="1">
    <source>
        <dbReference type="EMBL" id="CDZ97464.1"/>
    </source>
</evidence>
<organism evidence="1">
    <name type="scientific">Phaffia rhodozyma</name>
    <name type="common">Yeast</name>
    <name type="synonym">Xanthophyllomyces dendrorhous</name>
    <dbReference type="NCBI Taxonomy" id="264483"/>
    <lineage>
        <taxon>Eukaryota</taxon>
        <taxon>Fungi</taxon>
        <taxon>Dikarya</taxon>
        <taxon>Basidiomycota</taxon>
        <taxon>Agaricomycotina</taxon>
        <taxon>Tremellomycetes</taxon>
        <taxon>Cystofilobasidiales</taxon>
        <taxon>Mrakiaceae</taxon>
        <taxon>Phaffia</taxon>
    </lineage>
</organism>
<accession>A0A0F7SJF4</accession>
<proteinExistence type="predicted"/>
<protein>
    <submittedName>
        <fullName evidence="1">Uncharacterized protein</fullName>
    </submittedName>
</protein>